<dbReference type="Gene3D" id="1.10.10.10">
    <property type="entry name" value="Winged helix-like DNA-binding domain superfamily/Winged helix DNA-binding domain"/>
    <property type="match status" value="1"/>
</dbReference>
<evidence type="ECO:0000256" key="3">
    <source>
        <dbReference type="ARBA" id="ARBA00023163"/>
    </source>
</evidence>
<dbReference type="InterPro" id="IPR000524">
    <property type="entry name" value="Tscrpt_reg_HTH_GntR"/>
</dbReference>
<comment type="caution">
    <text evidence="5">The sequence shown here is derived from an EMBL/GenBank/DDBJ whole genome shotgun (WGS) entry which is preliminary data.</text>
</comment>
<keyword evidence="1" id="KW-0805">Transcription regulation</keyword>
<dbReference type="InterPro" id="IPR028374">
    <property type="entry name" value="FadR_C"/>
</dbReference>
<gene>
    <name evidence="5" type="ORF">ACFQ44_00660</name>
</gene>
<dbReference type="Pfam" id="PF07840">
    <property type="entry name" value="FadR_C"/>
    <property type="match status" value="1"/>
</dbReference>
<dbReference type="InterPro" id="IPR036390">
    <property type="entry name" value="WH_DNA-bd_sf"/>
</dbReference>
<dbReference type="PANTHER" id="PTHR43537:SF5">
    <property type="entry name" value="UXU OPERON TRANSCRIPTIONAL REGULATOR"/>
    <property type="match status" value="1"/>
</dbReference>
<dbReference type="EMBL" id="JBHTOD010000001">
    <property type="protein sequence ID" value="MFD1454186.1"/>
    <property type="molecule type" value="Genomic_DNA"/>
</dbReference>
<dbReference type="Gene3D" id="1.20.120.530">
    <property type="entry name" value="GntR ligand-binding domain-like"/>
    <property type="match status" value="1"/>
</dbReference>
<keyword evidence="6" id="KW-1185">Reference proteome</keyword>
<dbReference type="SUPFAM" id="SSF46785">
    <property type="entry name" value="Winged helix' DNA-binding domain"/>
    <property type="match status" value="1"/>
</dbReference>
<accession>A0ABW4D0T3</accession>
<reference evidence="6" key="1">
    <citation type="journal article" date="2019" name="Int. J. Syst. Evol. Microbiol.">
        <title>The Global Catalogue of Microorganisms (GCM) 10K type strain sequencing project: providing services to taxonomists for standard genome sequencing and annotation.</title>
        <authorList>
            <consortium name="The Broad Institute Genomics Platform"/>
            <consortium name="The Broad Institute Genome Sequencing Center for Infectious Disease"/>
            <person name="Wu L."/>
            <person name="Ma J."/>
        </authorList>
    </citation>
    <scope>NUCLEOTIDE SEQUENCE [LARGE SCALE GENOMIC DNA]</scope>
    <source>
        <strain evidence="6">CCM 8979</strain>
    </source>
</reference>
<evidence type="ECO:0000256" key="2">
    <source>
        <dbReference type="ARBA" id="ARBA00023125"/>
    </source>
</evidence>
<dbReference type="PANTHER" id="PTHR43537">
    <property type="entry name" value="TRANSCRIPTIONAL REGULATOR, GNTR FAMILY"/>
    <property type="match status" value="1"/>
</dbReference>
<sequence>MQFQPIKITNETAQMVDQFEQAILTGQLTIGERLPNERDLAQQLQIGRASVNRGLQELSRLGFVTVKPRQGNFIANYNETGNLETLNVIINFKGGTYRPSLLRSIFATRRLFEDDMIAHCDDPVALPAVSRALACVKTAETVDEQSQKIFDFYHRLAIASGNAVTPLLILHFKSIYLTLGRWLLQSGYGAELTQRMAGMVTALLAGEREEARKQNDALIDFCLANLLPA</sequence>
<proteinExistence type="predicted"/>
<protein>
    <submittedName>
        <fullName evidence="5">FadR/GntR family transcriptional regulator</fullName>
    </submittedName>
</protein>
<evidence type="ECO:0000259" key="4">
    <source>
        <dbReference type="PROSITE" id="PS50949"/>
    </source>
</evidence>
<dbReference type="PRINTS" id="PR00035">
    <property type="entry name" value="HTHGNTR"/>
</dbReference>
<dbReference type="RefSeq" id="WP_203642610.1">
    <property type="nucleotide sequence ID" value="NZ_BOLN01000001.1"/>
</dbReference>
<dbReference type="Pfam" id="PF00392">
    <property type="entry name" value="GntR"/>
    <property type="match status" value="1"/>
</dbReference>
<organism evidence="5 6">
    <name type="scientific">Levilactobacillus lanxiensis</name>
    <dbReference type="NCBI Taxonomy" id="2799568"/>
    <lineage>
        <taxon>Bacteria</taxon>
        <taxon>Bacillati</taxon>
        <taxon>Bacillota</taxon>
        <taxon>Bacilli</taxon>
        <taxon>Lactobacillales</taxon>
        <taxon>Lactobacillaceae</taxon>
        <taxon>Levilactobacillus</taxon>
    </lineage>
</organism>
<evidence type="ECO:0000256" key="1">
    <source>
        <dbReference type="ARBA" id="ARBA00023015"/>
    </source>
</evidence>
<dbReference type="Proteomes" id="UP001597189">
    <property type="component" value="Unassembled WGS sequence"/>
</dbReference>
<keyword evidence="2" id="KW-0238">DNA-binding</keyword>
<keyword evidence="3" id="KW-0804">Transcription</keyword>
<dbReference type="SMART" id="SM00345">
    <property type="entry name" value="HTH_GNTR"/>
    <property type="match status" value="1"/>
</dbReference>
<dbReference type="InterPro" id="IPR008920">
    <property type="entry name" value="TF_FadR/GntR_C"/>
</dbReference>
<dbReference type="InterPro" id="IPR036388">
    <property type="entry name" value="WH-like_DNA-bd_sf"/>
</dbReference>
<evidence type="ECO:0000313" key="6">
    <source>
        <dbReference type="Proteomes" id="UP001597189"/>
    </source>
</evidence>
<evidence type="ECO:0000313" key="5">
    <source>
        <dbReference type="EMBL" id="MFD1454186.1"/>
    </source>
</evidence>
<dbReference type="PROSITE" id="PS50949">
    <property type="entry name" value="HTH_GNTR"/>
    <property type="match status" value="1"/>
</dbReference>
<dbReference type="CDD" id="cd07377">
    <property type="entry name" value="WHTH_GntR"/>
    <property type="match status" value="1"/>
</dbReference>
<feature type="domain" description="HTH gntR-type" evidence="4">
    <location>
        <begin position="9"/>
        <end position="77"/>
    </location>
</feature>
<name>A0ABW4D0T3_9LACO</name>